<evidence type="ECO:0000259" key="1">
    <source>
        <dbReference type="Pfam" id="PF24626"/>
    </source>
</evidence>
<accession>A0A5B6VZC9</accession>
<dbReference type="OrthoDB" id="997247at2759"/>
<dbReference type="PANTHER" id="PTHR46148">
    <property type="entry name" value="CHROMO DOMAIN-CONTAINING PROTEIN"/>
    <property type="match status" value="1"/>
</dbReference>
<protein>
    <submittedName>
        <fullName evidence="2">DNA/RNA polymerases superfamily protein</fullName>
    </submittedName>
</protein>
<proteinExistence type="predicted"/>
<dbReference type="PANTHER" id="PTHR46148:SF44">
    <property type="entry name" value="GAG-POL POLYPROTEIN"/>
    <property type="match status" value="1"/>
</dbReference>
<evidence type="ECO:0000313" key="3">
    <source>
        <dbReference type="Proteomes" id="UP000325315"/>
    </source>
</evidence>
<gene>
    <name evidence="2" type="ORF">EPI10_024602</name>
</gene>
<dbReference type="InterPro" id="IPR056924">
    <property type="entry name" value="SH3_Tf2-1"/>
</dbReference>
<evidence type="ECO:0000313" key="2">
    <source>
        <dbReference type="EMBL" id="KAA3474302.1"/>
    </source>
</evidence>
<organism evidence="2 3">
    <name type="scientific">Gossypium australe</name>
    <dbReference type="NCBI Taxonomy" id="47621"/>
    <lineage>
        <taxon>Eukaryota</taxon>
        <taxon>Viridiplantae</taxon>
        <taxon>Streptophyta</taxon>
        <taxon>Embryophyta</taxon>
        <taxon>Tracheophyta</taxon>
        <taxon>Spermatophyta</taxon>
        <taxon>Magnoliopsida</taxon>
        <taxon>eudicotyledons</taxon>
        <taxon>Gunneridae</taxon>
        <taxon>Pentapetalae</taxon>
        <taxon>rosids</taxon>
        <taxon>malvids</taxon>
        <taxon>Malvales</taxon>
        <taxon>Malvaceae</taxon>
        <taxon>Malvoideae</taxon>
        <taxon>Gossypium</taxon>
    </lineage>
</organism>
<dbReference type="AlphaFoldDB" id="A0A5B6VZC9"/>
<dbReference type="Pfam" id="PF24626">
    <property type="entry name" value="SH3_Tf2-1"/>
    <property type="match status" value="1"/>
</dbReference>
<feature type="domain" description="Tf2-1-like SH3-like" evidence="1">
    <location>
        <begin position="59"/>
        <end position="112"/>
    </location>
</feature>
<comment type="caution">
    <text evidence="2">The sequence shown here is derived from an EMBL/GenBank/DDBJ whole genome shotgun (WGS) entry which is preliminary data.</text>
</comment>
<sequence length="154" mass="18230">MAPYKALYGRKCQTPLCWTELGERKILGPEMDSLKVASNRQESYADLKIKDTEYDVRGRVFLKVYPWQKVLRFGRKCKLSFRFIGPYKVLKRDGPIAYQLELPPELDRIHDVRLDLSFEKELVQILNRELKVLRRKRLPLVKILLQNHDTKEAT</sequence>
<keyword evidence="3" id="KW-1185">Reference proteome</keyword>
<dbReference type="Proteomes" id="UP000325315">
    <property type="component" value="Unassembled WGS sequence"/>
</dbReference>
<name>A0A5B6VZC9_9ROSI</name>
<reference evidence="3" key="1">
    <citation type="journal article" date="2019" name="Plant Biotechnol. J.">
        <title>Genome sequencing of the Australian wild diploid species Gossypium australe highlights disease resistance and delayed gland morphogenesis.</title>
        <authorList>
            <person name="Cai Y."/>
            <person name="Cai X."/>
            <person name="Wang Q."/>
            <person name="Wang P."/>
            <person name="Zhang Y."/>
            <person name="Cai C."/>
            <person name="Xu Y."/>
            <person name="Wang K."/>
            <person name="Zhou Z."/>
            <person name="Wang C."/>
            <person name="Geng S."/>
            <person name="Li B."/>
            <person name="Dong Q."/>
            <person name="Hou Y."/>
            <person name="Wang H."/>
            <person name="Ai P."/>
            <person name="Liu Z."/>
            <person name="Yi F."/>
            <person name="Sun M."/>
            <person name="An G."/>
            <person name="Cheng J."/>
            <person name="Zhang Y."/>
            <person name="Shi Q."/>
            <person name="Xie Y."/>
            <person name="Shi X."/>
            <person name="Chang Y."/>
            <person name="Huang F."/>
            <person name="Chen Y."/>
            <person name="Hong S."/>
            <person name="Mi L."/>
            <person name="Sun Q."/>
            <person name="Zhang L."/>
            <person name="Zhou B."/>
            <person name="Peng R."/>
            <person name="Zhang X."/>
            <person name="Liu F."/>
        </authorList>
    </citation>
    <scope>NUCLEOTIDE SEQUENCE [LARGE SCALE GENOMIC DNA]</scope>
    <source>
        <strain evidence="3">cv. PA1801</strain>
    </source>
</reference>
<dbReference type="EMBL" id="SMMG02000005">
    <property type="protein sequence ID" value="KAA3474302.1"/>
    <property type="molecule type" value="Genomic_DNA"/>
</dbReference>